<dbReference type="OrthoDB" id="6501213at2759"/>
<evidence type="ECO:0000313" key="3">
    <source>
        <dbReference type="EMBL" id="KAH9380060.1"/>
    </source>
</evidence>
<evidence type="ECO:0000259" key="2">
    <source>
        <dbReference type="Pfam" id="PF21355"/>
    </source>
</evidence>
<evidence type="ECO:0000313" key="4">
    <source>
        <dbReference type="Proteomes" id="UP000821853"/>
    </source>
</evidence>
<evidence type="ECO:0000256" key="1">
    <source>
        <dbReference type="SAM" id="Coils"/>
    </source>
</evidence>
<dbReference type="SUPFAM" id="SSF49599">
    <property type="entry name" value="TRAF domain-like"/>
    <property type="match status" value="1"/>
</dbReference>
<proteinExistence type="predicted"/>
<accession>A0A9J6H022</accession>
<feature type="coiled-coil region" evidence="1">
    <location>
        <begin position="75"/>
        <end position="102"/>
    </location>
</feature>
<dbReference type="Gene3D" id="2.60.210.10">
    <property type="entry name" value="Apoptosis, Tumor Necrosis Factor Receptor Associated Protein 2, Chain A"/>
    <property type="match status" value="1"/>
</dbReference>
<reference evidence="3 4" key="1">
    <citation type="journal article" date="2020" name="Cell">
        <title>Large-Scale Comparative Analyses of Tick Genomes Elucidate Their Genetic Diversity and Vector Capacities.</title>
        <authorList>
            <consortium name="Tick Genome and Microbiome Consortium (TIGMIC)"/>
            <person name="Jia N."/>
            <person name="Wang J."/>
            <person name="Shi W."/>
            <person name="Du L."/>
            <person name="Sun Y."/>
            <person name="Zhan W."/>
            <person name="Jiang J.F."/>
            <person name="Wang Q."/>
            <person name="Zhang B."/>
            <person name="Ji P."/>
            <person name="Bell-Sakyi L."/>
            <person name="Cui X.M."/>
            <person name="Yuan T.T."/>
            <person name="Jiang B.G."/>
            <person name="Yang W.F."/>
            <person name="Lam T.T."/>
            <person name="Chang Q.C."/>
            <person name="Ding S.J."/>
            <person name="Wang X.J."/>
            <person name="Zhu J.G."/>
            <person name="Ruan X.D."/>
            <person name="Zhao L."/>
            <person name="Wei J.T."/>
            <person name="Ye R.Z."/>
            <person name="Que T.C."/>
            <person name="Du C.H."/>
            <person name="Zhou Y.H."/>
            <person name="Cheng J.X."/>
            <person name="Dai P.F."/>
            <person name="Guo W.B."/>
            <person name="Han X.H."/>
            <person name="Huang E.J."/>
            <person name="Li L.F."/>
            <person name="Wei W."/>
            <person name="Gao Y.C."/>
            <person name="Liu J.Z."/>
            <person name="Shao H.Z."/>
            <person name="Wang X."/>
            <person name="Wang C.C."/>
            <person name="Yang T.C."/>
            <person name="Huo Q.B."/>
            <person name="Li W."/>
            <person name="Chen H.Y."/>
            <person name="Chen S.E."/>
            <person name="Zhou L.G."/>
            <person name="Ni X.B."/>
            <person name="Tian J.H."/>
            <person name="Sheng Y."/>
            <person name="Liu T."/>
            <person name="Pan Y.S."/>
            <person name="Xia L.Y."/>
            <person name="Li J."/>
            <person name="Zhao F."/>
            <person name="Cao W.C."/>
        </authorList>
    </citation>
    <scope>NUCLEOTIDE SEQUENCE [LARGE SCALE GENOMIC DNA]</scope>
    <source>
        <strain evidence="3">HaeL-2018</strain>
    </source>
</reference>
<feature type="domain" description="TRAF1-6 MATH" evidence="2">
    <location>
        <begin position="235"/>
        <end position="343"/>
    </location>
</feature>
<protein>
    <recommendedName>
        <fullName evidence="2">TRAF1-6 MATH domain-containing protein</fullName>
    </recommendedName>
</protein>
<dbReference type="AlphaFoldDB" id="A0A9J6H022"/>
<dbReference type="OMA" id="TEANNWH"/>
<comment type="caution">
    <text evidence="3">The sequence shown here is derived from an EMBL/GenBank/DDBJ whole genome shotgun (WGS) entry which is preliminary data.</text>
</comment>
<dbReference type="Pfam" id="PF21355">
    <property type="entry name" value="TRAF-mep_MATH"/>
    <property type="match status" value="1"/>
</dbReference>
<keyword evidence="4" id="KW-1185">Reference proteome</keyword>
<dbReference type="EMBL" id="JABSTR010000010">
    <property type="protein sequence ID" value="KAH9380060.1"/>
    <property type="molecule type" value="Genomic_DNA"/>
</dbReference>
<keyword evidence="1" id="KW-0175">Coiled coil</keyword>
<gene>
    <name evidence="3" type="ORF">HPB48_001712</name>
</gene>
<dbReference type="InterPro" id="IPR049342">
    <property type="entry name" value="TRAF1-6_MATH_dom"/>
</dbReference>
<dbReference type="InterPro" id="IPR008974">
    <property type="entry name" value="TRAF-like"/>
</dbReference>
<organism evidence="3 4">
    <name type="scientific">Haemaphysalis longicornis</name>
    <name type="common">Bush tick</name>
    <dbReference type="NCBI Taxonomy" id="44386"/>
    <lineage>
        <taxon>Eukaryota</taxon>
        <taxon>Metazoa</taxon>
        <taxon>Ecdysozoa</taxon>
        <taxon>Arthropoda</taxon>
        <taxon>Chelicerata</taxon>
        <taxon>Arachnida</taxon>
        <taxon>Acari</taxon>
        <taxon>Parasitiformes</taxon>
        <taxon>Ixodida</taxon>
        <taxon>Ixodoidea</taxon>
        <taxon>Ixodidae</taxon>
        <taxon>Haemaphysalinae</taxon>
        <taxon>Haemaphysalis</taxon>
    </lineage>
</organism>
<sequence>MAEHCYNDCLFYHVSCRKCGKRVLQKDIVEHLRNGCASNILRRNQKASVNDDAEDNLDSFERSSVPSMWGDPAKAAEVTQSLRRLLNENASLRQDLRKLQDHVTYERKQSELVITQCLDGAREDTLASMKDHVTEANNIQNDVCMRVMEELRNIAEGINNRLELIESERTKTTSDFQEQMSEEFTRCLQVCTKTLQFASSIPNIHEWVVRGWAALKGKATLQGQAWDYSQPRYFHGYHLSPAITVKKDREGDLTVHMGLRMAVGTNDDHLEWPFTKTCRLTFVHCGYRAGARSLTFAPDPEQTNECLNRPEGATHGGVCLAGDYCLARDLENEGYVSADEIRVRFEVLS</sequence>
<dbReference type="Proteomes" id="UP000821853">
    <property type="component" value="Chromosome 8"/>
</dbReference>
<dbReference type="VEuPathDB" id="VectorBase:HLOH_052195"/>
<name>A0A9J6H022_HAELO</name>